<dbReference type="EMBL" id="JAABOQ010000001">
    <property type="protein sequence ID" value="NER15898.1"/>
    <property type="molecule type" value="Genomic_DNA"/>
</dbReference>
<comment type="caution">
    <text evidence="2">The sequence shown here is derived from an EMBL/GenBank/DDBJ whole genome shotgun (WGS) entry which is preliminary data.</text>
</comment>
<evidence type="ECO:0000313" key="3">
    <source>
        <dbReference type="Proteomes" id="UP000474296"/>
    </source>
</evidence>
<accession>A0A6M0CDK0</accession>
<name>A0A6M0CDK0_9FLAO</name>
<dbReference type="AlphaFoldDB" id="A0A6M0CDK0"/>
<sequence>MKKKDDDILKKAFNGRLIKTPKFITPKTKTEFKKETKPKEKRSSNK</sequence>
<dbReference type="RefSeq" id="WP_164029163.1">
    <property type="nucleotide sequence ID" value="NZ_JAABOQ010000001.1"/>
</dbReference>
<reference evidence="2 3" key="1">
    <citation type="submission" date="2020-01" db="EMBL/GenBank/DDBJ databases">
        <title>Spongiivirga citrea KCTC 32990T.</title>
        <authorList>
            <person name="Wang G."/>
        </authorList>
    </citation>
    <scope>NUCLEOTIDE SEQUENCE [LARGE SCALE GENOMIC DNA]</scope>
    <source>
        <strain evidence="2 3">KCTC 32990</strain>
    </source>
</reference>
<dbReference type="Proteomes" id="UP000474296">
    <property type="component" value="Unassembled WGS sequence"/>
</dbReference>
<keyword evidence="3" id="KW-1185">Reference proteome</keyword>
<feature type="compositionally biased region" description="Basic and acidic residues" evidence="1">
    <location>
        <begin position="28"/>
        <end position="46"/>
    </location>
</feature>
<feature type="region of interest" description="Disordered" evidence="1">
    <location>
        <begin position="24"/>
        <end position="46"/>
    </location>
</feature>
<organism evidence="2 3">
    <name type="scientific">Spongiivirga citrea</name>
    <dbReference type="NCBI Taxonomy" id="1481457"/>
    <lineage>
        <taxon>Bacteria</taxon>
        <taxon>Pseudomonadati</taxon>
        <taxon>Bacteroidota</taxon>
        <taxon>Flavobacteriia</taxon>
        <taxon>Flavobacteriales</taxon>
        <taxon>Flavobacteriaceae</taxon>
        <taxon>Spongiivirga</taxon>
    </lineage>
</organism>
<evidence type="ECO:0000256" key="1">
    <source>
        <dbReference type="SAM" id="MobiDB-lite"/>
    </source>
</evidence>
<evidence type="ECO:0000313" key="2">
    <source>
        <dbReference type="EMBL" id="NER15898.1"/>
    </source>
</evidence>
<protein>
    <submittedName>
        <fullName evidence="2">Uncharacterized protein</fullName>
    </submittedName>
</protein>
<gene>
    <name evidence="2" type="ORF">GWK10_01685</name>
</gene>
<proteinExistence type="predicted"/>